<sequence length="115" mass="12654">MQTEQLKQTIVAALEDLKAQDLIVLDVKAATSVTDYMIIASGTSSRQVIALARNVQSAVRELNVEPLGVEGLDAGEWVLVDLGDIIVHLMQPQVRELYDLEKLWGEFASPINHQA</sequence>
<comment type="subunit">
    <text evidence="2">Interacts with ribosomal protein uL14 (rplN).</text>
</comment>
<organism evidence="3 4">
    <name type="scientific">Marinospirillum insulare</name>
    <dbReference type="NCBI Taxonomy" id="217169"/>
    <lineage>
        <taxon>Bacteria</taxon>
        <taxon>Pseudomonadati</taxon>
        <taxon>Pseudomonadota</taxon>
        <taxon>Gammaproteobacteria</taxon>
        <taxon>Oceanospirillales</taxon>
        <taxon>Oceanospirillaceae</taxon>
        <taxon>Marinospirillum</taxon>
    </lineage>
</organism>
<protein>
    <recommendedName>
        <fullName evidence="2">Ribosomal silencing factor RsfS</fullName>
    </recommendedName>
</protein>
<keyword evidence="2" id="KW-0810">Translation regulation</keyword>
<keyword evidence="2" id="KW-0678">Repressor</keyword>
<evidence type="ECO:0000313" key="4">
    <source>
        <dbReference type="Proteomes" id="UP001156682"/>
    </source>
</evidence>
<dbReference type="Proteomes" id="UP001156682">
    <property type="component" value="Unassembled WGS sequence"/>
</dbReference>
<dbReference type="RefSeq" id="WP_027850097.1">
    <property type="nucleotide sequence ID" value="NZ_BSOR01000001.1"/>
</dbReference>
<dbReference type="Pfam" id="PF02410">
    <property type="entry name" value="RsfS"/>
    <property type="match status" value="1"/>
</dbReference>
<dbReference type="InterPro" id="IPR043519">
    <property type="entry name" value="NT_sf"/>
</dbReference>
<proteinExistence type="inferred from homology"/>
<comment type="similarity">
    <text evidence="1 2">Belongs to the Iojap/RsfS family.</text>
</comment>
<gene>
    <name evidence="2 3" type="primary">rsfS</name>
    <name evidence="3" type="ORF">GCM10007878_00970</name>
</gene>
<evidence type="ECO:0000256" key="2">
    <source>
        <dbReference type="HAMAP-Rule" id="MF_01477"/>
    </source>
</evidence>
<dbReference type="Gene3D" id="3.30.460.10">
    <property type="entry name" value="Beta Polymerase, domain 2"/>
    <property type="match status" value="1"/>
</dbReference>
<dbReference type="SUPFAM" id="SSF81301">
    <property type="entry name" value="Nucleotidyltransferase"/>
    <property type="match status" value="1"/>
</dbReference>
<comment type="function">
    <text evidence="2">Functions as a ribosomal silencing factor. Interacts with ribosomal protein uL14 (rplN), blocking formation of intersubunit bridge B8. Prevents association of the 30S and 50S ribosomal subunits and the formation of functional ribosomes, thus repressing translation.</text>
</comment>
<keyword evidence="4" id="KW-1185">Reference proteome</keyword>
<evidence type="ECO:0000256" key="1">
    <source>
        <dbReference type="ARBA" id="ARBA00010574"/>
    </source>
</evidence>
<dbReference type="NCBIfam" id="TIGR00090">
    <property type="entry name" value="rsfS_iojap_ybeB"/>
    <property type="match status" value="1"/>
</dbReference>
<dbReference type="HAMAP" id="MF_01477">
    <property type="entry name" value="Iojap_RsfS"/>
    <property type="match status" value="1"/>
</dbReference>
<accession>A0ABQ5ZWB5</accession>
<comment type="subcellular location">
    <subcellularLocation>
        <location evidence="2">Cytoplasm</location>
    </subcellularLocation>
</comment>
<evidence type="ECO:0000313" key="3">
    <source>
        <dbReference type="EMBL" id="GLR62662.1"/>
    </source>
</evidence>
<dbReference type="PANTHER" id="PTHR21043:SF0">
    <property type="entry name" value="MITOCHONDRIAL ASSEMBLY OF RIBOSOMAL LARGE SUBUNIT PROTEIN 1"/>
    <property type="match status" value="1"/>
</dbReference>
<keyword evidence="2" id="KW-0963">Cytoplasm</keyword>
<name>A0ABQ5ZWB5_9GAMM</name>
<dbReference type="EMBL" id="BSOR01000001">
    <property type="protein sequence ID" value="GLR62662.1"/>
    <property type="molecule type" value="Genomic_DNA"/>
</dbReference>
<reference evidence="4" key="1">
    <citation type="journal article" date="2019" name="Int. J. Syst. Evol. Microbiol.">
        <title>The Global Catalogue of Microorganisms (GCM) 10K type strain sequencing project: providing services to taxonomists for standard genome sequencing and annotation.</title>
        <authorList>
            <consortium name="The Broad Institute Genomics Platform"/>
            <consortium name="The Broad Institute Genome Sequencing Center for Infectious Disease"/>
            <person name="Wu L."/>
            <person name="Ma J."/>
        </authorList>
    </citation>
    <scope>NUCLEOTIDE SEQUENCE [LARGE SCALE GENOMIC DNA]</scope>
    <source>
        <strain evidence="4">NBRC 100033</strain>
    </source>
</reference>
<comment type="caution">
    <text evidence="3">The sequence shown here is derived from an EMBL/GenBank/DDBJ whole genome shotgun (WGS) entry which is preliminary data.</text>
</comment>
<dbReference type="InterPro" id="IPR004394">
    <property type="entry name" value="Iojap/RsfS/C7orf30"/>
</dbReference>
<dbReference type="PANTHER" id="PTHR21043">
    <property type="entry name" value="IOJAP SUPERFAMILY ORTHOLOG"/>
    <property type="match status" value="1"/>
</dbReference>